<name>F4S6P7_MELLP</name>
<dbReference type="VEuPathDB" id="FungiDB:MELLADRAFT_112505"/>
<dbReference type="KEGG" id="mlr:MELLADRAFT_112505"/>
<dbReference type="GeneID" id="18924707"/>
<dbReference type="InParanoid" id="F4S6P7"/>
<keyword evidence="2" id="KW-1185">Reference proteome</keyword>
<organism evidence="2">
    <name type="scientific">Melampsora larici-populina (strain 98AG31 / pathotype 3-4-7)</name>
    <name type="common">Poplar leaf rust fungus</name>
    <dbReference type="NCBI Taxonomy" id="747676"/>
    <lineage>
        <taxon>Eukaryota</taxon>
        <taxon>Fungi</taxon>
        <taxon>Dikarya</taxon>
        <taxon>Basidiomycota</taxon>
        <taxon>Pucciniomycotina</taxon>
        <taxon>Pucciniomycetes</taxon>
        <taxon>Pucciniales</taxon>
        <taxon>Melampsoraceae</taxon>
        <taxon>Melampsora</taxon>
    </lineage>
</organism>
<dbReference type="InterPro" id="IPR032675">
    <property type="entry name" value="LRR_dom_sf"/>
</dbReference>
<proteinExistence type="predicted"/>
<sequence>MSLMTVGPTPSFNSSVLPIEIIHLIISHYVEMVPRAASDPINCAEKPLLLLNSYVHLLNLRLVSKSWASDVLPFAYKSVYLLSPNMTAGFLKLWKSPVSISFTHPLCRICFNCLLFVSDRVRDQVFGGSLGDDHGGTDAVVNMLDALAIPMNVVADIISACGHNLDSLKLKFANSVGFSPALSSAIKDIKCLKVLIIHGSREVGVSNHSNSIKAVLKSTPYLESLSISCSSLKPLDLEPRALPNLTHLWLQCQSSNLDTFGVLCHCVKHSVKLLECIPTQDQDLAGPIILLFCKGLEGLFMGSIPYRLPHSVAHTHFPQLRLIHCMSFDAQSTSVAWLKLPIFSELEVLVTSYWHTRKYWVFSLEHLEYVPVNFPRNFRTIIFMTCDGSSVDNPGLVAACALYGIHCVFTNELSHTELLSIASKQNSP</sequence>
<dbReference type="HOGENOM" id="CLU_032925_2_0_1"/>
<accession>F4S6P7</accession>
<reference evidence="2" key="1">
    <citation type="journal article" date="2011" name="Proc. Natl. Acad. Sci. U.S.A.">
        <title>Obligate biotrophy features unraveled by the genomic analysis of rust fungi.</title>
        <authorList>
            <person name="Duplessis S."/>
            <person name="Cuomo C.A."/>
            <person name="Lin Y.-C."/>
            <person name="Aerts A."/>
            <person name="Tisserant E."/>
            <person name="Veneault-Fourrey C."/>
            <person name="Joly D.L."/>
            <person name="Hacquard S."/>
            <person name="Amselem J."/>
            <person name="Cantarel B.L."/>
            <person name="Chiu R."/>
            <person name="Coutinho P.M."/>
            <person name="Feau N."/>
            <person name="Field M."/>
            <person name="Frey P."/>
            <person name="Gelhaye E."/>
            <person name="Goldberg J."/>
            <person name="Grabherr M.G."/>
            <person name="Kodira C.D."/>
            <person name="Kohler A."/>
            <person name="Kuees U."/>
            <person name="Lindquist E.A."/>
            <person name="Lucas S.M."/>
            <person name="Mago R."/>
            <person name="Mauceli E."/>
            <person name="Morin E."/>
            <person name="Murat C."/>
            <person name="Pangilinan J.L."/>
            <person name="Park R."/>
            <person name="Pearson M."/>
            <person name="Quesneville H."/>
            <person name="Rouhier N."/>
            <person name="Sakthikumar S."/>
            <person name="Salamov A.A."/>
            <person name="Schmutz J."/>
            <person name="Selles B."/>
            <person name="Shapiro H."/>
            <person name="Tanguay P."/>
            <person name="Tuskan G.A."/>
            <person name="Henrissat B."/>
            <person name="Van de Peer Y."/>
            <person name="Rouze P."/>
            <person name="Ellis J.G."/>
            <person name="Dodds P.N."/>
            <person name="Schein J.E."/>
            <person name="Zhong S."/>
            <person name="Hamelin R.C."/>
            <person name="Grigoriev I.V."/>
            <person name="Szabo L.J."/>
            <person name="Martin F."/>
        </authorList>
    </citation>
    <scope>NUCLEOTIDE SEQUENCE [LARGE SCALE GENOMIC DNA]</scope>
    <source>
        <strain evidence="2">98AG31 / pathotype 3-4-7</strain>
    </source>
</reference>
<dbReference type="RefSeq" id="XP_007417105.1">
    <property type="nucleotide sequence ID" value="XM_007417043.1"/>
</dbReference>
<evidence type="ECO:0008006" key="3">
    <source>
        <dbReference type="Google" id="ProtNLM"/>
    </source>
</evidence>
<protein>
    <recommendedName>
        <fullName evidence="3">F-box domain-containing protein</fullName>
    </recommendedName>
</protein>
<dbReference type="Gene3D" id="3.80.10.10">
    <property type="entry name" value="Ribonuclease Inhibitor"/>
    <property type="match status" value="1"/>
</dbReference>
<dbReference type="EMBL" id="GL883156">
    <property type="protein sequence ID" value="EGF99607.1"/>
    <property type="molecule type" value="Genomic_DNA"/>
</dbReference>
<dbReference type="AlphaFoldDB" id="F4S6P7"/>
<gene>
    <name evidence="1" type="ORF">MELLADRAFT_112505</name>
</gene>
<evidence type="ECO:0000313" key="2">
    <source>
        <dbReference type="Proteomes" id="UP000001072"/>
    </source>
</evidence>
<dbReference type="Proteomes" id="UP000001072">
    <property type="component" value="Unassembled WGS sequence"/>
</dbReference>
<evidence type="ECO:0000313" key="1">
    <source>
        <dbReference type="EMBL" id="EGF99607.1"/>
    </source>
</evidence>